<proteinExistence type="predicted"/>
<evidence type="ECO:0000259" key="1">
    <source>
        <dbReference type="Pfam" id="PF12867"/>
    </source>
</evidence>
<dbReference type="AlphaFoldDB" id="A0AAE3KSP7"/>
<feature type="domain" description="DinB-like" evidence="1">
    <location>
        <begin position="10"/>
        <end position="167"/>
    </location>
</feature>
<dbReference type="Pfam" id="PF12867">
    <property type="entry name" value="DinB_2"/>
    <property type="match status" value="1"/>
</dbReference>
<comment type="caution">
    <text evidence="2">The sequence shown here is derived from an EMBL/GenBank/DDBJ whole genome shotgun (WGS) entry which is preliminary data.</text>
</comment>
<dbReference type="Proteomes" id="UP001204144">
    <property type="component" value="Unassembled WGS sequence"/>
</dbReference>
<dbReference type="InterPro" id="IPR034660">
    <property type="entry name" value="DinB/YfiT-like"/>
</dbReference>
<dbReference type="Gene3D" id="1.20.120.450">
    <property type="entry name" value="dinb family like domain"/>
    <property type="match status" value="1"/>
</dbReference>
<reference evidence="2 3" key="1">
    <citation type="submission" date="2018-11" db="EMBL/GenBank/DDBJ databases">
        <title>Novel bacteria species description.</title>
        <authorList>
            <person name="Han J.-H."/>
        </authorList>
    </citation>
    <scope>NUCLEOTIDE SEQUENCE [LARGE SCALE GENOMIC DNA]</scope>
    <source>
        <strain evidence="2 3">KCTC23259</strain>
    </source>
</reference>
<accession>A0AAE3KSP7</accession>
<sequence length="176" mass="20824">MQKEEIFDKLEANHEQFINYLDNLSQEDFEFAWADKWSAGQQLKHIVLSVRPLAQGFILPRFALKMVFGKANRPSKTFDQLVQRYNEKLQLGGRATGAFLPKPIHFDHKAQLFKTLIRYLNLIINNLRNYSEQDFDQMILPHPLLGKITVREMLYFTIHHVFHHQELVKQYLSKKA</sequence>
<keyword evidence="3" id="KW-1185">Reference proteome</keyword>
<organism evidence="2 3">
    <name type="scientific">Lacihabitans soyangensis</name>
    <dbReference type="NCBI Taxonomy" id="869394"/>
    <lineage>
        <taxon>Bacteria</taxon>
        <taxon>Pseudomonadati</taxon>
        <taxon>Bacteroidota</taxon>
        <taxon>Cytophagia</taxon>
        <taxon>Cytophagales</taxon>
        <taxon>Leadbetterellaceae</taxon>
        <taxon>Lacihabitans</taxon>
    </lineage>
</organism>
<name>A0AAE3KSP7_9BACT</name>
<evidence type="ECO:0000313" key="3">
    <source>
        <dbReference type="Proteomes" id="UP001204144"/>
    </source>
</evidence>
<protein>
    <submittedName>
        <fullName evidence="2">DinB family protein</fullName>
    </submittedName>
</protein>
<evidence type="ECO:0000313" key="2">
    <source>
        <dbReference type="EMBL" id="MCP9763582.1"/>
    </source>
</evidence>
<dbReference type="SUPFAM" id="SSF109854">
    <property type="entry name" value="DinB/YfiT-like putative metalloenzymes"/>
    <property type="match status" value="1"/>
</dbReference>
<dbReference type="EMBL" id="RJUF01000032">
    <property type="protein sequence ID" value="MCP9763582.1"/>
    <property type="molecule type" value="Genomic_DNA"/>
</dbReference>
<dbReference type="RefSeq" id="WP_255037360.1">
    <property type="nucleotide sequence ID" value="NZ_RJUF01000032.1"/>
</dbReference>
<gene>
    <name evidence="2" type="ORF">EGI31_11500</name>
</gene>
<dbReference type="InterPro" id="IPR024775">
    <property type="entry name" value="DinB-like"/>
</dbReference>